<dbReference type="Pfam" id="PF13970">
    <property type="entry name" value="DUF4221"/>
    <property type="match status" value="1"/>
</dbReference>
<gene>
    <name evidence="1" type="ORF">SAMN04488511_11663</name>
</gene>
<sequence>MFKFFSTFFFLYLSFFCFVSCKNKNQDYYIIKSKLAKDASKYQIKIDSIKIPVKQGYANAYFTYTQYSEHNVDYLLGYNPNTLSIDIFDLTNRILCRQLSLVGKKLSLKNLDRKDLDKNRSIADIGIVNFDSILLNYSNDRLIVIDTNLNKKKDISMDSISNRNNFFGKLLSYSHEFKMFFFDGKLIFNPIYSNFNWDRKMPAFASFDLNGGRLEFLPISYSDYLYKIKGNAGFLTSIVTSEHQKPGVLTYGYLYESNIYQYDPKRATITCYGAAPLKGKSLADSVSYTKGDDPKKWVTHHIENTQFFNVMYDKYRNIYYRFSLRNINQKDGKYFNSILDKPLVLMIFNEKFEVVKEIDLPKYRYSPNTWFITKEGLFISPNHRKNRFIDPLHLKFDIIKVDKVNSNEKI</sequence>
<reference evidence="2" key="1">
    <citation type="submission" date="2016-10" db="EMBL/GenBank/DDBJ databases">
        <authorList>
            <person name="Varghese N."/>
            <person name="Submissions S."/>
        </authorList>
    </citation>
    <scope>NUCLEOTIDE SEQUENCE [LARGE SCALE GENOMIC DNA]</scope>
    <source>
        <strain evidence="2">DSM 18130</strain>
    </source>
</reference>
<keyword evidence="2" id="KW-1185">Reference proteome</keyword>
<dbReference type="Proteomes" id="UP000198836">
    <property type="component" value="Unassembled WGS sequence"/>
</dbReference>
<dbReference type="EMBL" id="FOJM01000016">
    <property type="protein sequence ID" value="SFA56637.1"/>
    <property type="molecule type" value="Genomic_DNA"/>
</dbReference>
<name>A0A1I0TYB9_9SPHI</name>
<dbReference type="OrthoDB" id="828261at2"/>
<dbReference type="RefSeq" id="WP_090986358.1">
    <property type="nucleotide sequence ID" value="NZ_FOJM01000016.1"/>
</dbReference>
<evidence type="ECO:0008006" key="3">
    <source>
        <dbReference type="Google" id="ProtNLM"/>
    </source>
</evidence>
<evidence type="ECO:0000313" key="1">
    <source>
        <dbReference type="EMBL" id="SFA56637.1"/>
    </source>
</evidence>
<proteinExistence type="predicted"/>
<accession>A0A1I0TYB9</accession>
<protein>
    <recommendedName>
        <fullName evidence="3">DUF4221 domain-containing protein</fullName>
    </recommendedName>
</protein>
<dbReference type="InterPro" id="IPR025316">
    <property type="entry name" value="DUF4221"/>
</dbReference>
<evidence type="ECO:0000313" key="2">
    <source>
        <dbReference type="Proteomes" id="UP000198836"/>
    </source>
</evidence>
<dbReference type="AlphaFoldDB" id="A0A1I0TYB9"/>
<organism evidence="1 2">
    <name type="scientific">Pedobacter suwonensis</name>
    <dbReference type="NCBI Taxonomy" id="332999"/>
    <lineage>
        <taxon>Bacteria</taxon>
        <taxon>Pseudomonadati</taxon>
        <taxon>Bacteroidota</taxon>
        <taxon>Sphingobacteriia</taxon>
        <taxon>Sphingobacteriales</taxon>
        <taxon>Sphingobacteriaceae</taxon>
        <taxon>Pedobacter</taxon>
    </lineage>
</organism>